<dbReference type="AlphaFoldDB" id="A0A1F5LL43"/>
<feature type="transmembrane region" description="Helical" evidence="3">
    <location>
        <begin position="162"/>
        <end position="185"/>
    </location>
</feature>
<evidence type="ECO:0000256" key="1">
    <source>
        <dbReference type="ARBA" id="ARBA00004141"/>
    </source>
</evidence>
<keyword evidence="3" id="KW-1133">Transmembrane helix</keyword>
<keyword evidence="3" id="KW-0812">Transmembrane</keyword>
<keyword evidence="2" id="KW-0378">Hydrolase</keyword>
<feature type="transmembrane region" description="Helical" evidence="3">
    <location>
        <begin position="191"/>
        <end position="210"/>
    </location>
</feature>
<dbReference type="InterPro" id="IPR011701">
    <property type="entry name" value="MFS"/>
</dbReference>
<dbReference type="PANTHER" id="PTHR31377">
    <property type="entry name" value="AGMATINE DEIMINASE-RELATED"/>
    <property type="match status" value="1"/>
</dbReference>
<dbReference type="Pfam" id="PF07690">
    <property type="entry name" value="MFS_1"/>
    <property type="match status" value="1"/>
</dbReference>
<dbReference type="GO" id="GO:0016020">
    <property type="term" value="C:membrane"/>
    <property type="evidence" value="ECO:0007669"/>
    <property type="project" value="UniProtKB-SubCell"/>
</dbReference>
<feature type="transmembrane region" description="Helical" evidence="3">
    <location>
        <begin position="70"/>
        <end position="90"/>
    </location>
</feature>
<evidence type="ECO:0000256" key="3">
    <source>
        <dbReference type="SAM" id="Phobius"/>
    </source>
</evidence>
<keyword evidence="3" id="KW-0472">Membrane</keyword>
<organism evidence="5 6">
    <name type="scientific">Penicillium arizonense</name>
    <dbReference type="NCBI Taxonomy" id="1835702"/>
    <lineage>
        <taxon>Eukaryota</taxon>
        <taxon>Fungi</taxon>
        <taxon>Dikarya</taxon>
        <taxon>Ascomycota</taxon>
        <taxon>Pezizomycotina</taxon>
        <taxon>Eurotiomycetes</taxon>
        <taxon>Eurotiomycetidae</taxon>
        <taxon>Eurotiales</taxon>
        <taxon>Aspergillaceae</taxon>
        <taxon>Penicillium</taxon>
    </lineage>
</organism>
<dbReference type="InterPro" id="IPR007466">
    <property type="entry name" value="Peptidyl-Arg-deiminase_porph"/>
</dbReference>
<dbReference type="SUPFAM" id="SSF103473">
    <property type="entry name" value="MFS general substrate transporter"/>
    <property type="match status" value="1"/>
</dbReference>
<reference evidence="5 6" key="1">
    <citation type="journal article" date="2016" name="Sci. Rep.">
        <title>Penicillium arizonense, a new, genome sequenced fungal species, reveals a high chemical diversity in secreted metabolites.</title>
        <authorList>
            <person name="Grijseels S."/>
            <person name="Nielsen J.C."/>
            <person name="Randelovic M."/>
            <person name="Nielsen J."/>
            <person name="Nielsen K.F."/>
            <person name="Workman M."/>
            <person name="Frisvad J.C."/>
        </authorList>
    </citation>
    <scope>NUCLEOTIDE SEQUENCE [LARGE SCALE GENOMIC DNA]</scope>
    <source>
        <strain evidence="5 6">CBS 141311</strain>
    </source>
</reference>
<dbReference type="Pfam" id="PF04371">
    <property type="entry name" value="PAD_porph"/>
    <property type="match status" value="1"/>
</dbReference>
<accession>A0A1F5LL43</accession>
<dbReference type="Gene3D" id="1.20.1250.20">
    <property type="entry name" value="MFS general substrate transporter like domains"/>
    <property type="match status" value="1"/>
</dbReference>
<evidence type="ECO:0000259" key="4">
    <source>
        <dbReference type="PROSITE" id="PS50850"/>
    </source>
</evidence>
<feature type="domain" description="Major facilitator superfamily (MFS) profile" evidence="4">
    <location>
        <begin position="27"/>
        <end position="438"/>
    </location>
</feature>
<dbReference type="GO" id="GO:0009446">
    <property type="term" value="P:putrescine biosynthetic process"/>
    <property type="evidence" value="ECO:0007669"/>
    <property type="project" value="InterPro"/>
</dbReference>
<dbReference type="OrthoDB" id="544103at2759"/>
<evidence type="ECO:0000313" key="6">
    <source>
        <dbReference type="Proteomes" id="UP000177622"/>
    </source>
</evidence>
<dbReference type="GO" id="GO:0022857">
    <property type="term" value="F:transmembrane transporter activity"/>
    <property type="evidence" value="ECO:0007669"/>
    <property type="project" value="InterPro"/>
</dbReference>
<feature type="transmembrane region" description="Helical" evidence="3">
    <location>
        <begin position="289"/>
        <end position="309"/>
    </location>
</feature>
<dbReference type="InterPro" id="IPR020846">
    <property type="entry name" value="MFS_dom"/>
</dbReference>
<dbReference type="InterPro" id="IPR036259">
    <property type="entry name" value="MFS_trans_sf"/>
</dbReference>
<feature type="transmembrane region" description="Helical" evidence="3">
    <location>
        <begin position="30"/>
        <end position="50"/>
    </location>
</feature>
<dbReference type="EMBL" id="LXJU01000007">
    <property type="protein sequence ID" value="OGE53835.1"/>
    <property type="molecule type" value="Genomic_DNA"/>
</dbReference>
<dbReference type="Proteomes" id="UP000177622">
    <property type="component" value="Unassembled WGS sequence"/>
</dbReference>
<feature type="transmembrane region" description="Helical" evidence="3">
    <location>
        <begin position="260"/>
        <end position="277"/>
    </location>
</feature>
<feature type="transmembrane region" description="Helical" evidence="3">
    <location>
        <begin position="102"/>
        <end position="121"/>
    </location>
</feature>
<dbReference type="STRING" id="1835702.A0A1F5LL43"/>
<proteinExistence type="predicted"/>
<dbReference type="CDD" id="cd17325">
    <property type="entry name" value="MFS_MdtG_SLC18_like"/>
    <property type="match status" value="1"/>
</dbReference>
<dbReference type="SUPFAM" id="SSF55909">
    <property type="entry name" value="Pentein"/>
    <property type="match status" value="1"/>
</dbReference>
<gene>
    <name evidence="5" type="ORF">PENARI_c007G12051</name>
</gene>
<dbReference type="GO" id="GO:0004668">
    <property type="term" value="F:protein-arginine deiminase activity"/>
    <property type="evidence" value="ECO:0007669"/>
    <property type="project" value="InterPro"/>
</dbReference>
<evidence type="ECO:0000313" key="5">
    <source>
        <dbReference type="EMBL" id="OGE53835.1"/>
    </source>
</evidence>
<protein>
    <recommendedName>
        <fullName evidence="4">Major facilitator superfamily (MFS) profile domain-containing protein</fullName>
    </recommendedName>
</protein>
<dbReference type="Gene3D" id="3.75.10.10">
    <property type="entry name" value="L-arginine/glycine Amidinotransferase, Chain A"/>
    <property type="match status" value="1"/>
</dbReference>
<dbReference type="GO" id="GO:0047632">
    <property type="term" value="F:agmatine deiminase activity"/>
    <property type="evidence" value="ECO:0007669"/>
    <property type="project" value="TreeGrafter"/>
</dbReference>
<dbReference type="GeneID" id="34575979"/>
<comment type="caution">
    <text evidence="5">The sequence shown here is derived from an EMBL/GenBank/DDBJ whole genome shotgun (WGS) entry which is preliminary data.</text>
</comment>
<dbReference type="PANTHER" id="PTHR31377:SF0">
    <property type="entry name" value="AGMATINE DEIMINASE-RELATED"/>
    <property type="match status" value="1"/>
</dbReference>
<comment type="subcellular location">
    <subcellularLocation>
        <location evidence="1">Membrane</location>
        <topology evidence="1">Multi-pass membrane protein</topology>
    </subcellularLocation>
</comment>
<name>A0A1F5LL43_PENAI</name>
<dbReference type="RefSeq" id="XP_022489272.1">
    <property type="nucleotide sequence ID" value="XM_022631245.1"/>
</dbReference>
<sequence>MFMWVLPSSKKGPGETRQPWLLKLRSSTTFIIGAVWMSTFSEFLLYAMIVPVMPTALVTRAGVEYSHREYWVSVLLMCEAGASLILCPLFGYLVDRGRTRRLPFICALILLVGCMLILQLARSVAVFVVARLVQGIAGALVVVASFALIGDAVPQYRLGQTIGYLGSAIASGFLLGPFLGGIVYNAGGYDAVFWFAYPILGVDMVMRLALVEKKVAAEWTGPNGDVESEQRNHAAVPCEPVAVPRKRGWIILKMLKQRRVLISSGALFVQGLLLSAFDATLPVFVETTFGWNSLGMGLIFLPMAVPAFFEPLFGFITDRLGARFVSFGCFVALSPTLICLRFVEKNSTGQIALLVVLLFLTGIFTHACAPAMYVETQLALTVMEANNPGVLGPKGAVAQGFGLQTSDWALFMTMSLQLLRHAPKLATASSRLSLQLSRASFSNFTHFKHTTTTMPPTNKTWHIQQRAKTQATTQKYTCPAETTPHLATLLSFPSRRSLLPELHEKTSTEIINLAKTIATFEPVRLHVRPEDLLHAQSLLNAHQNPKTAYPITLIPAPTNHVWIRDTGPVYVRGTHDNTRYAIDFQFCEWGHKTGERIYGSSASPAAALALERTPAYADWPVMDEAAMAENTNFARAVLDLENEAVAAQLPDASPEPVTRVSTHIRLEGGGIEIDGEGTFMATESSIVGPARNPGLSRSEIEGELSRLLSVTKFIWFPGRVGLDVTDVHIDAEARFVRPGVVVVCRPHESAEKVHWEVYEEIREVLRDSVDARGRKIEVHDVVEPDPRFVKGDLPGEEAAPAASYVNFYFANGGLVMPAFGDAVADERAFELMKSLVPERVVKQVAVNALPRTGGVLHCVTQQVL</sequence>
<feature type="transmembrane region" description="Helical" evidence="3">
    <location>
        <begin position="127"/>
        <end position="150"/>
    </location>
</feature>
<feature type="transmembrane region" description="Helical" evidence="3">
    <location>
        <begin position="349"/>
        <end position="374"/>
    </location>
</feature>
<keyword evidence="6" id="KW-1185">Reference proteome</keyword>
<dbReference type="PROSITE" id="PS50850">
    <property type="entry name" value="MFS"/>
    <property type="match status" value="1"/>
</dbReference>
<evidence type="ECO:0000256" key="2">
    <source>
        <dbReference type="ARBA" id="ARBA00022801"/>
    </source>
</evidence>